<accession>A0A0S4MSU2</accession>
<dbReference type="InterPro" id="IPR011335">
    <property type="entry name" value="Restrct_endonuc-II-like"/>
</dbReference>
<proteinExistence type="predicted"/>
<reference evidence="2 3" key="1">
    <citation type="submission" date="2015-11" db="EMBL/GenBank/DDBJ databases">
        <authorList>
            <person name="Zhang Y."/>
            <person name="Guo Z."/>
        </authorList>
    </citation>
    <scope>NUCLEOTIDE SEQUENCE [LARGE SCALE GENOMIC DNA]</scope>
    <source>
        <strain evidence="2">JGI-4</strain>
    </source>
</reference>
<dbReference type="EMBL" id="FAOP01000002">
    <property type="protein sequence ID" value="CUU01972.1"/>
    <property type="molecule type" value="Genomic_DNA"/>
</dbReference>
<gene>
    <name evidence="2" type="ORF">JGI4_00410</name>
</gene>
<dbReference type="InterPro" id="IPR007569">
    <property type="entry name" value="DUF559"/>
</dbReference>
<dbReference type="Pfam" id="PF04480">
    <property type="entry name" value="DUF559"/>
    <property type="match status" value="1"/>
</dbReference>
<dbReference type="AlphaFoldDB" id="A0A0P1LGG4"/>
<accession>A0A0N7MPG1</accession>
<dbReference type="STRING" id="1633631.GCA_001442925_00412"/>
<feature type="domain" description="DUF559" evidence="1">
    <location>
        <begin position="6"/>
        <end position="118"/>
    </location>
</feature>
<keyword evidence="2" id="KW-0255">Endonuclease</keyword>
<name>A0A0P1LGG4_9BACT</name>
<accession>A0A0P1P330</accession>
<accession>A0A0N7MZN5</accession>
<accession>A0A0P1M2F3</accession>
<evidence type="ECO:0000259" key="1">
    <source>
        <dbReference type="Pfam" id="PF04480"/>
    </source>
</evidence>
<dbReference type="Proteomes" id="UP000182011">
    <property type="component" value="Unassembled WGS sequence"/>
</dbReference>
<dbReference type="OrthoDB" id="9798754at2"/>
<keyword evidence="2" id="KW-0378">Hydrolase</keyword>
<accession>A0A0N7MSD6</accession>
<dbReference type="PANTHER" id="PTHR38590">
    <property type="entry name" value="BLL0828 PROTEIN"/>
    <property type="match status" value="1"/>
</dbReference>
<dbReference type="Gene3D" id="3.40.960.10">
    <property type="entry name" value="VSR Endonuclease"/>
    <property type="match status" value="1"/>
</dbReference>
<dbReference type="PANTHER" id="PTHR38590:SF1">
    <property type="entry name" value="BLL0828 PROTEIN"/>
    <property type="match status" value="1"/>
</dbReference>
<sequence length="121" mass="14588">MTKKQIIEIARQLRKQQTVSERKLWEILRGRKFLGLKFLRQHPIIYICNDKLHFFIADFYCAEKKIVLELDGKVHDSQKDRDQMRDYIINSMGLKVLRIKNEELLDIELVLERIKNFIESV</sequence>
<dbReference type="GO" id="GO:0004519">
    <property type="term" value="F:endonuclease activity"/>
    <property type="evidence" value="ECO:0007669"/>
    <property type="project" value="UniProtKB-KW"/>
</dbReference>
<organism evidence="2 3">
    <name type="scientific">Candidatus Kryptonium thompsonii</name>
    <dbReference type="NCBI Taxonomy" id="1633631"/>
    <lineage>
        <taxon>Bacteria</taxon>
        <taxon>Pseudomonadati</taxon>
        <taxon>Candidatus Kryptoniota</taxon>
        <taxon>Candidatus Kryptonium</taxon>
    </lineage>
</organism>
<protein>
    <submittedName>
        <fullName evidence="2">Very-short-patch-repair endonuclease</fullName>
    </submittedName>
</protein>
<accession>A0A0P1MMQ3</accession>
<accession>A0A0P1LGG4</accession>
<dbReference type="SUPFAM" id="SSF52980">
    <property type="entry name" value="Restriction endonuclease-like"/>
    <property type="match status" value="1"/>
</dbReference>
<dbReference type="CDD" id="cd01038">
    <property type="entry name" value="Endonuclease_DUF559"/>
    <property type="match status" value="1"/>
</dbReference>
<evidence type="ECO:0000313" key="3">
    <source>
        <dbReference type="Proteomes" id="UP000182011"/>
    </source>
</evidence>
<keyword evidence="2" id="KW-0540">Nuclease</keyword>
<dbReference type="InterPro" id="IPR047216">
    <property type="entry name" value="Endonuclease_DUF559_bact"/>
</dbReference>
<evidence type="ECO:0000313" key="2">
    <source>
        <dbReference type="EMBL" id="CUU01972.1"/>
    </source>
</evidence>
<dbReference type="RefSeq" id="WP_047133796.1">
    <property type="nucleotide sequence ID" value="NZ_CZVJ01000025.1"/>
</dbReference>